<dbReference type="PROSITE" id="PS50990">
    <property type="entry name" value="PEPTIDASE_C39"/>
    <property type="match status" value="1"/>
</dbReference>
<dbReference type="SUPFAM" id="SSF90123">
    <property type="entry name" value="ABC transporter transmembrane region"/>
    <property type="match status" value="1"/>
</dbReference>
<dbReference type="PANTHER" id="PTHR24221:SF606">
    <property type="entry name" value="COLICIN V SECRETION-PROCESSING ATP-BINDING PROTEIN"/>
    <property type="match status" value="1"/>
</dbReference>
<dbReference type="Proteomes" id="UP000282636">
    <property type="component" value="Unassembled WGS sequence"/>
</dbReference>
<evidence type="ECO:0000256" key="3">
    <source>
        <dbReference type="ARBA" id="ARBA00022741"/>
    </source>
</evidence>
<dbReference type="GO" id="GO:0140359">
    <property type="term" value="F:ABC-type transporter activity"/>
    <property type="evidence" value="ECO:0007669"/>
    <property type="project" value="InterPro"/>
</dbReference>
<feature type="transmembrane region" description="Helical" evidence="7">
    <location>
        <begin position="379"/>
        <end position="403"/>
    </location>
</feature>
<evidence type="ECO:0000259" key="10">
    <source>
        <dbReference type="PROSITE" id="PS50990"/>
    </source>
</evidence>
<dbReference type="Pfam" id="PF00664">
    <property type="entry name" value="ABC_membrane"/>
    <property type="match status" value="1"/>
</dbReference>
<dbReference type="PROSITE" id="PS50893">
    <property type="entry name" value="ABC_TRANSPORTER_2"/>
    <property type="match status" value="1"/>
</dbReference>
<dbReference type="GO" id="GO:0006508">
    <property type="term" value="P:proteolysis"/>
    <property type="evidence" value="ECO:0007669"/>
    <property type="project" value="InterPro"/>
</dbReference>
<dbReference type="SMART" id="SM00382">
    <property type="entry name" value="AAA"/>
    <property type="match status" value="1"/>
</dbReference>
<evidence type="ECO:0000259" key="9">
    <source>
        <dbReference type="PROSITE" id="PS50929"/>
    </source>
</evidence>
<keyword evidence="4 11" id="KW-0067">ATP-binding</keyword>
<dbReference type="AlphaFoldDB" id="A0A0Q0E8N9"/>
<dbReference type="InterPro" id="IPR005074">
    <property type="entry name" value="Peptidase_C39"/>
</dbReference>
<keyword evidence="6 7" id="KW-0472">Membrane</keyword>
<feature type="transmembrane region" description="Helical" evidence="7">
    <location>
        <begin position="301"/>
        <end position="318"/>
    </location>
</feature>
<dbReference type="EMBL" id="RBTL01000351">
    <property type="protein sequence ID" value="RMT57735.1"/>
    <property type="molecule type" value="Genomic_DNA"/>
</dbReference>
<feature type="transmembrane region" description="Helical" evidence="7">
    <location>
        <begin position="409"/>
        <end position="427"/>
    </location>
</feature>
<dbReference type="Gene3D" id="3.40.50.300">
    <property type="entry name" value="P-loop containing nucleotide triphosphate hydrolases"/>
    <property type="match status" value="1"/>
</dbReference>
<comment type="subcellular location">
    <subcellularLocation>
        <location evidence="1">Cell membrane</location>
        <topology evidence="1">Multi-pass membrane protein</topology>
    </subcellularLocation>
</comment>
<dbReference type="InterPro" id="IPR003439">
    <property type="entry name" value="ABC_transporter-like_ATP-bd"/>
</dbReference>
<evidence type="ECO:0000256" key="5">
    <source>
        <dbReference type="ARBA" id="ARBA00022989"/>
    </source>
</evidence>
<evidence type="ECO:0000259" key="8">
    <source>
        <dbReference type="PROSITE" id="PS50893"/>
    </source>
</evidence>
<feature type="transmembrane region" description="Helical" evidence="7">
    <location>
        <begin position="196"/>
        <end position="217"/>
    </location>
</feature>
<name>A0A0Q0E8N9_PSESX</name>
<gene>
    <name evidence="11" type="ORF">ALP44_01516</name>
</gene>
<dbReference type="GO" id="GO:0005886">
    <property type="term" value="C:plasma membrane"/>
    <property type="evidence" value="ECO:0007669"/>
    <property type="project" value="UniProtKB-SubCell"/>
</dbReference>
<evidence type="ECO:0000256" key="7">
    <source>
        <dbReference type="SAM" id="Phobius"/>
    </source>
</evidence>
<dbReference type="Gene3D" id="3.90.70.10">
    <property type="entry name" value="Cysteine proteinases"/>
    <property type="match status" value="1"/>
</dbReference>
<proteinExistence type="predicted"/>
<feature type="domain" description="ABC transmembrane type-1" evidence="9">
    <location>
        <begin position="163"/>
        <end position="442"/>
    </location>
</feature>
<evidence type="ECO:0000256" key="1">
    <source>
        <dbReference type="ARBA" id="ARBA00004651"/>
    </source>
</evidence>
<reference evidence="11 12" key="1">
    <citation type="submission" date="2018-08" db="EMBL/GenBank/DDBJ databases">
        <title>Recombination of ecologically and evolutionarily significant loci maintains genetic cohesion in the Pseudomonas syringae species complex.</title>
        <authorList>
            <person name="Dillon M."/>
            <person name="Thakur S."/>
            <person name="Almeida R.N.D."/>
            <person name="Weir B.S."/>
            <person name="Guttman D.S."/>
        </authorList>
    </citation>
    <scope>NUCLEOTIDE SEQUENCE [LARGE SCALE GENOMIC DNA]</scope>
    <source>
        <strain evidence="11 12">ICMP 3934</strain>
    </source>
</reference>
<evidence type="ECO:0000313" key="11">
    <source>
        <dbReference type="EMBL" id="RMT57735.1"/>
    </source>
</evidence>
<dbReference type="Gene3D" id="1.20.1560.10">
    <property type="entry name" value="ABC transporter type 1, transmembrane domain"/>
    <property type="match status" value="1"/>
</dbReference>
<dbReference type="GO" id="GO:0008233">
    <property type="term" value="F:peptidase activity"/>
    <property type="evidence" value="ECO:0007669"/>
    <property type="project" value="InterPro"/>
</dbReference>
<evidence type="ECO:0000256" key="2">
    <source>
        <dbReference type="ARBA" id="ARBA00022692"/>
    </source>
</evidence>
<keyword evidence="5 7" id="KW-1133">Transmembrane helix</keyword>
<feature type="transmembrane region" description="Helical" evidence="7">
    <location>
        <begin position="275"/>
        <end position="295"/>
    </location>
</feature>
<keyword evidence="3" id="KW-0547">Nucleotide-binding</keyword>
<dbReference type="InterPro" id="IPR027417">
    <property type="entry name" value="P-loop_NTPase"/>
</dbReference>
<accession>A0A0Q0E8N9</accession>
<evidence type="ECO:0000313" key="12">
    <source>
        <dbReference type="Proteomes" id="UP000282636"/>
    </source>
</evidence>
<dbReference type="InterPro" id="IPR003593">
    <property type="entry name" value="AAA+_ATPase"/>
</dbReference>
<dbReference type="Pfam" id="PF00005">
    <property type="entry name" value="ABC_tran"/>
    <property type="match status" value="1"/>
</dbReference>
<dbReference type="InterPro" id="IPR011527">
    <property type="entry name" value="ABC1_TM_dom"/>
</dbReference>
<organism evidence="11 12">
    <name type="scientific">Pseudomonas syringae pv. theae</name>
    <dbReference type="NCBI Taxonomy" id="103985"/>
    <lineage>
        <taxon>Bacteria</taxon>
        <taxon>Pseudomonadati</taxon>
        <taxon>Pseudomonadota</taxon>
        <taxon>Gammaproteobacteria</taxon>
        <taxon>Pseudomonadales</taxon>
        <taxon>Pseudomonadaceae</taxon>
        <taxon>Pseudomonas</taxon>
        <taxon>Pseudomonas syringae</taxon>
    </lineage>
</organism>
<dbReference type="GO" id="GO:0005524">
    <property type="term" value="F:ATP binding"/>
    <property type="evidence" value="ECO:0007669"/>
    <property type="project" value="UniProtKB-KW"/>
</dbReference>
<feature type="domain" description="Peptidase C39" evidence="10">
    <location>
        <begin position="10"/>
        <end position="129"/>
    </location>
</feature>
<dbReference type="Pfam" id="PF03412">
    <property type="entry name" value="Peptidase_C39"/>
    <property type="match status" value="1"/>
</dbReference>
<comment type="caution">
    <text evidence="11">The sequence shown here is derived from an EMBL/GenBank/DDBJ whole genome shotgun (WGS) entry which is preliminary data.</text>
</comment>
<keyword evidence="2 7" id="KW-0812">Transmembrane</keyword>
<sequence>MKRKVTLVRQTEAADCGLACLSMISNYHGHQIDSGFLKRTYPVSIQGMTLTKMIKVSSDLKLSPRPVKTGIGGVKKLNTPCVLHWGMNHFVVLVKTGNTKAIIYDPAIGERALDYDQMSTYFTGIAVEFNKTPDFAKITGSTNLKLTDMIKNIYGLNRGLAQLFIISFALEVFTLTIPYYSQFVIDNILSSKDRVLLVQLSVLFIIMILIQCTINYMRGLLITSIGSALNWNWTNSLYAKVISLPLNWYEKHNRGDLISRFNSIKAIQATISSSFVGSLLDGLMAITIFGLMLFYNSKLTFVVAGVLVTYVILKAAIYPKITRAIQSNIINQAKQQQELVETFTGAQAIKVNSLHAWRQVRFRTLTSNTAASDITIQRFLFLANALTVFYINLVRVVVVWFSAYDIMNLTYSVGMLLVFLIYSDLFVTRCTGLVDKIFEFKMLNIHFERLADVAIEKGENLEIKEKFFQIENFDIKCENLSFKYADDEPWIVKKVSHTIATGESVALVGPSGCGKSTFAKVLMGLLTPSSGTLTIGGQTIASIGLDNYRDMISAVMQDDKLFSGSIFENICLFDSNATFEQVAEAAKLASVHIEITQLSMGYHSIVGDMGGALSGGQVQRILLARALYRKPRILLLDEATSHLDITLEKKVNSAIGTLPITRIIIAHRPETIASADRIISFL</sequence>
<dbReference type="InterPro" id="IPR039421">
    <property type="entry name" value="Type_1_exporter"/>
</dbReference>
<dbReference type="PROSITE" id="PS50929">
    <property type="entry name" value="ABC_TM1F"/>
    <property type="match status" value="1"/>
</dbReference>
<dbReference type="GO" id="GO:0034040">
    <property type="term" value="F:ATPase-coupled lipid transmembrane transporter activity"/>
    <property type="evidence" value="ECO:0007669"/>
    <property type="project" value="TreeGrafter"/>
</dbReference>
<dbReference type="GO" id="GO:0016887">
    <property type="term" value="F:ATP hydrolysis activity"/>
    <property type="evidence" value="ECO:0007669"/>
    <property type="project" value="InterPro"/>
</dbReference>
<dbReference type="PANTHER" id="PTHR24221">
    <property type="entry name" value="ATP-BINDING CASSETTE SUB-FAMILY B"/>
    <property type="match status" value="1"/>
</dbReference>
<evidence type="ECO:0000256" key="6">
    <source>
        <dbReference type="ARBA" id="ARBA00023136"/>
    </source>
</evidence>
<feature type="domain" description="ABC transporter" evidence="8">
    <location>
        <begin position="475"/>
        <end position="682"/>
    </location>
</feature>
<protein>
    <submittedName>
        <fullName evidence="11">Colicin V secretion ABC transporter ATP-binding protein</fullName>
    </submittedName>
</protein>
<dbReference type="InterPro" id="IPR036640">
    <property type="entry name" value="ABC1_TM_sf"/>
</dbReference>
<evidence type="ECO:0000256" key="4">
    <source>
        <dbReference type="ARBA" id="ARBA00022840"/>
    </source>
</evidence>
<dbReference type="CDD" id="cd18567">
    <property type="entry name" value="ABC_6TM_CvaB_RaxB_like"/>
    <property type="match status" value="1"/>
</dbReference>
<dbReference type="SUPFAM" id="SSF52540">
    <property type="entry name" value="P-loop containing nucleoside triphosphate hydrolases"/>
    <property type="match status" value="1"/>
</dbReference>
<dbReference type="RefSeq" id="WP_032646085.1">
    <property type="nucleotide sequence ID" value="NZ_BQUM01000136.1"/>
</dbReference>
<feature type="transmembrane region" description="Helical" evidence="7">
    <location>
        <begin position="159"/>
        <end position="181"/>
    </location>
</feature>